<dbReference type="PANTHER" id="PTHR11177">
    <property type="entry name" value="CHITINASE"/>
    <property type="match status" value="1"/>
</dbReference>
<dbReference type="GO" id="GO:0005576">
    <property type="term" value="C:extracellular region"/>
    <property type="evidence" value="ECO:0007669"/>
    <property type="project" value="TreeGrafter"/>
</dbReference>
<evidence type="ECO:0000259" key="9">
    <source>
        <dbReference type="PROSITE" id="PS51910"/>
    </source>
</evidence>
<dbReference type="STRING" id="329046.A0A1Y2CAT0"/>
<sequence>MRKFAAQRYNYPNLKTIVSIGGWSGSRGFSAIAASASITQTFVKNVHAFLDSEGFDGVDLDWEYPGGGGITCNTVSDSDATNMVNLVAALRAELGPDRSISLAVSAEVSHYVDKVTKVQQIPNIMKYVSYVQIMSYDFYGSWDAYSDFVSPSDPTQPASNNVGYSQSLSQAVAVNEWVAAGASKSQLTNGLAFYGRSWSVQSNTNNGLYQLCTGSVNGAACPGVVGDYLDVTQWCDPCNVCYNSGVWMYLNMRGAGSQTAAPLASGPTTASNGWSRQYFDFAQSPTLYTASYRGQSSFISYDDPVSIQAKAAFAKSAGLGGTMIWELSQDYNKELTNAARAGWGV</sequence>
<feature type="domain" description="GH18" evidence="9">
    <location>
        <begin position="1"/>
        <end position="345"/>
    </location>
</feature>
<dbReference type="PROSITE" id="PS01095">
    <property type="entry name" value="GH18_1"/>
    <property type="match status" value="1"/>
</dbReference>
<dbReference type="GO" id="GO:0008843">
    <property type="term" value="F:endochitinase activity"/>
    <property type="evidence" value="ECO:0007669"/>
    <property type="project" value="UniProtKB-EC"/>
</dbReference>
<keyword evidence="4" id="KW-0119">Carbohydrate metabolism</keyword>
<accession>A0A1Y2CAT0</accession>
<dbReference type="EMBL" id="MCGO01000023">
    <property type="protein sequence ID" value="ORY44142.1"/>
    <property type="molecule type" value="Genomic_DNA"/>
</dbReference>
<keyword evidence="2 7" id="KW-0378">Hydrolase</keyword>
<dbReference type="PROSITE" id="PS51910">
    <property type="entry name" value="GH18_2"/>
    <property type="match status" value="1"/>
</dbReference>
<dbReference type="GO" id="GO:0008061">
    <property type="term" value="F:chitin binding"/>
    <property type="evidence" value="ECO:0007669"/>
    <property type="project" value="InterPro"/>
</dbReference>
<evidence type="ECO:0000256" key="6">
    <source>
        <dbReference type="ARBA" id="ARBA00023326"/>
    </source>
</evidence>
<proteinExistence type="inferred from homology"/>
<keyword evidence="11" id="KW-1185">Reference proteome</keyword>
<evidence type="ECO:0000256" key="1">
    <source>
        <dbReference type="ARBA" id="ARBA00000822"/>
    </source>
</evidence>
<gene>
    <name evidence="10" type="ORF">BCR33DRAFT_659941</name>
</gene>
<keyword evidence="5 7" id="KW-0326">Glycosidase</keyword>
<comment type="caution">
    <text evidence="10">The sequence shown here is derived from an EMBL/GenBank/DDBJ whole genome shotgun (WGS) entry which is preliminary data.</text>
</comment>
<keyword evidence="3" id="KW-0146">Chitin degradation</keyword>
<dbReference type="OrthoDB" id="73875at2759"/>
<dbReference type="Proteomes" id="UP000193642">
    <property type="component" value="Unassembled WGS sequence"/>
</dbReference>
<dbReference type="PANTHER" id="PTHR11177:SF317">
    <property type="entry name" value="CHITINASE 12-RELATED"/>
    <property type="match status" value="1"/>
</dbReference>
<dbReference type="Gene3D" id="3.20.20.80">
    <property type="entry name" value="Glycosidases"/>
    <property type="match status" value="2"/>
</dbReference>
<dbReference type="GO" id="GO:0006032">
    <property type="term" value="P:chitin catabolic process"/>
    <property type="evidence" value="ECO:0007669"/>
    <property type="project" value="UniProtKB-KW"/>
</dbReference>
<comment type="catalytic activity">
    <reaction evidence="1">
        <text>Random endo-hydrolysis of N-acetyl-beta-D-glucosaminide (1-&gt;4)-beta-linkages in chitin and chitodextrins.</text>
        <dbReference type="EC" id="3.2.1.14"/>
    </reaction>
</comment>
<dbReference type="InterPro" id="IPR001579">
    <property type="entry name" value="Glyco_hydro_18_chit_AS"/>
</dbReference>
<evidence type="ECO:0000313" key="10">
    <source>
        <dbReference type="EMBL" id="ORY44142.1"/>
    </source>
</evidence>
<comment type="similarity">
    <text evidence="8">Belongs to the glycosyl hydrolase 18 family.</text>
</comment>
<evidence type="ECO:0000256" key="2">
    <source>
        <dbReference type="ARBA" id="ARBA00022801"/>
    </source>
</evidence>
<dbReference type="GO" id="GO:0000272">
    <property type="term" value="P:polysaccharide catabolic process"/>
    <property type="evidence" value="ECO:0007669"/>
    <property type="project" value="UniProtKB-KW"/>
</dbReference>
<dbReference type="SUPFAM" id="SSF51445">
    <property type="entry name" value="(Trans)glycosidases"/>
    <property type="match status" value="1"/>
</dbReference>
<dbReference type="Pfam" id="PF00704">
    <property type="entry name" value="Glyco_hydro_18"/>
    <property type="match status" value="1"/>
</dbReference>
<dbReference type="InterPro" id="IPR017853">
    <property type="entry name" value="GH"/>
</dbReference>
<organism evidence="10 11">
    <name type="scientific">Rhizoclosmatium globosum</name>
    <dbReference type="NCBI Taxonomy" id="329046"/>
    <lineage>
        <taxon>Eukaryota</taxon>
        <taxon>Fungi</taxon>
        <taxon>Fungi incertae sedis</taxon>
        <taxon>Chytridiomycota</taxon>
        <taxon>Chytridiomycota incertae sedis</taxon>
        <taxon>Chytridiomycetes</taxon>
        <taxon>Chytridiales</taxon>
        <taxon>Chytriomycetaceae</taxon>
        <taxon>Rhizoclosmatium</taxon>
    </lineage>
</organism>
<evidence type="ECO:0000256" key="4">
    <source>
        <dbReference type="ARBA" id="ARBA00023277"/>
    </source>
</evidence>
<dbReference type="AlphaFoldDB" id="A0A1Y2CAT0"/>
<protein>
    <submittedName>
        <fullName evidence="10">Glycoside hydrolase</fullName>
    </submittedName>
</protein>
<dbReference type="InterPro" id="IPR050314">
    <property type="entry name" value="Glycosyl_Hydrlase_18"/>
</dbReference>
<evidence type="ECO:0000256" key="7">
    <source>
        <dbReference type="RuleBase" id="RU000489"/>
    </source>
</evidence>
<evidence type="ECO:0000313" key="11">
    <source>
        <dbReference type="Proteomes" id="UP000193642"/>
    </source>
</evidence>
<evidence type="ECO:0000256" key="5">
    <source>
        <dbReference type="ARBA" id="ARBA00023295"/>
    </source>
</evidence>
<reference evidence="10 11" key="1">
    <citation type="submission" date="2016-07" db="EMBL/GenBank/DDBJ databases">
        <title>Pervasive Adenine N6-methylation of Active Genes in Fungi.</title>
        <authorList>
            <consortium name="DOE Joint Genome Institute"/>
            <person name="Mondo S.J."/>
            <person name="Dannebaum R.O."/>
            <person name="Kuo R.C."/>
            <person name="Labutti K."/>
            <person name="Haridas S."/>
            <person name="Kuo A."/>
            <person name="Salamov A."/>
            <person name="Ahrendt S.R."/>
            <person name="Lipzen A."/>
            <person name="Sullivan W."/>
            <person name="Andreopoulos W.B."/>
            <person name="Clum A."/>
            <person name="Lindquist E."/>
            <person name="Daum C."/>
            <person name="Ramamoorthy G.K."/>
            <person name="Gryganskyi A."/>
            <person name="Culley D."/>
            <person name="Magnuson J.K."/>
            <person name="James T.Y."/>
            <person name="O'Malley M.A."/>
            <person name="Stajich J.E."/>
            <person name="Spatafora J.W."/>
            <person name="Visel A."/>
            <person name="Grigoriev I.V."/>
        </authorList>
    </citation>
    <scope>NUCLEOTIDE SEQUENCE [LARGE SCALE GENOMIC DNA]</scope>
    <source>
        <strain evidence="10 11">JEL800</strain>
    </source>
</reference>
<evidence type="ECO:0000256" key="3">
    <source>
        <dbReference type="ARBA" id="ARBA00023024"/>
    </source>
</evidence>
<dbReference type="SMART" id="SM00636">
    <property type="entry name" value="Glyco_18"/>
    <property type="match status" value="1"/>
</dbReference>
<evidence type="ECO:0000256" key="8">
    <source>
        <dbReference type="RuleBase" id="RU004453"/>
    </source>
</evidence>
<dbReference type="InterPro" id="IPR011583">
    <property type="entry name" value="Chitinase_II/V-like_cat"/>
</dbReference>
<name>A0A1Y2CAT0_9FUNG</name>
<keyword evidence="6" id="KW-0624">Polysaccharide degradation</keyword>
<dbReference type="InterPro" id="IPR001223">
    <property type="entry name" value="Glyco_hydro18_cat"/>
</dbReference>